<evidence type="ECO:0000313" key="1">
    <source>
        <dbReference type="EMBL" id="VVA98735.1"/>
    </source>
</evidence>
<dbReference type="OrthoDB" id="1747743at2759"/>
<gene>
    <name evidence="1" type="ORF">ANE_LOCUS9180</name>
</gene>
<reference evidence="1" key="1">
    <citation type="submission" date="2019-07" db="EMBL/GenBank/DDBJ databases">
        <authorList>
            <person name="Dittberner H."/>
        </authorList>
    </citation>
    <scope>NUCLEOTIDE SEQUENCE [LARGE SCALE GENOMIC DNA]</scope>
</reference>
<evidence type="ECO:0000313" key="2">
    <source>
        <dbReference type="Proteomes" id="UP000489600"/>
    </source>
</evidence>
<name>A0A565BC31_9BRAS</name>
<sequence length="138" mass="16227">MADLRQQMQQLVEAFNGVNIQDQPRRRGIAEVETSSDESNLNPDDFLDWLRSMEMAFKYNTYDDEKKFKNHRKRSVRFVHGLNEDIASKVELQPCWTLNDVKKLVIKVEKQNKAEKKPYTRSYNSGASFILRCLLKGR</sequence>
<protein>
    <recommendedName>
        <fullName evidence="3">Retrotransposon gag domain-containing protein</fullName>
    </recommendedName>
</protein>
<keyword evidence="2" id="KW-1185">Reference proteome</keyword>
<dbReference type="AlphaFoldDB" id="A0A565BC31"/>
<organism evidence="1 2">
    <name type="scientific">Arabis nemorensis</name>
    <dbReference type="NCBI Taxonomy" id="586526"/>
    <lineage>
        <taxon>Eukaryota</taxon>
        <taxon>Viridiplantae</taxon>
        <taxon>Streptophyta</taxon>
        <taxon>Embryophyta</taxon>
        <taxon>Tracheophyta</taxon>
        <taxon>Spermatophyta</taxon>
        <taxon>Magnoliopsida</taxon>
        <taxon>eudicotyledons</taxon>
        <taxon>Gunneridae</taxon>
        <taxon>Pentapetalae</taxon>
        <taxon>rosids</taxon>
        <taxon>malvids</taxon>
        <taxon>Brassicales</taxon>
        <taxon>Brassicaceae</taxon>
        <taxon>Arabideae</taxon>
        <taxon>Arabis</taxon>
    </lineage>
</organism>
<dbReference type="Proteomes" id="UP000489600">
    <property type="component" value="Unassembled WGS sequence"/>
</dbReference>
<evidence type="ECO:0008006" key="3">
    <source>
        <dbReference type="Google" id="ProtNLM"/>
    </source>
</evidence>
<comment type="caution">
    <text evidence="1">The sequence shown here is derived from an EMBL/GenBank/DDBJ whole genome shotgun (WGS) entry which is preliminary data.</text>
</comment>
<accession>A0A565BC31</accession>
<proteinExistence type="predicted"/>
<dbReference type="EMBL" id="CABITT030000003">
    <property type="protein sequence ID" value="VVA98735.1"/>
    <property type="molecule type" value="Genomic_DNA"/>
</dbReference>